<name>A0A0X8FMP5_9LACT</name>
<evidence type="ECO:0000313" key="2">
    <source>
        <dbReference type="EMBL" id="AMB99904.1"/>
    </source>
</evidence>
<dbReference type="Proteomes" id="UP000062260">
    <property type="component" value="Chromosome"/>
</dbReference>
<keyword evidence="1" id="KW-0472">Membrane</keyword>
<dbReference type="STRING" id="128944.AWM75_07945"/>
<evidence type="ECO:0000313" key="3">
    <source>
        <dbReference type="Proteomes" id="UP000062260"/>
    </source>
</evidence>
<dbReference type="EMBL" id="CP014163">
    <property type="protein sequence ID" value="AMB99904.1"/>
    <property type="molecule type" value="Genomic_DNA"/>
</dbReference>
<evidence type="ECO:0000256" key="1">
    <source>
        <dbReference type="SAM" id="Phobius"/>
    </source>
</evidence>
<sequence length="61" mass="7014">MRLEITEEEICRVKKLIIKFLILFEKLILQLQIPVAVGFLLPFFDSVIISRLPSAIIGSKE</sequence>
<keyword evidence="1" id="KW-1133">Transmembrane helix</keyword>
<reference evidence="2 3" key="1">
    <citation type="journal article" date="2016" name="Genome Announc.">
        <title>Complete Genome Sequences of Aerococcus christensenii CCUG 28831T, Aerococcus sanguinicola CCUG 43001T, Aerococcus urinae CCUG 36881T, Aerococcus urinaeequi CCUG 28094T, Aerococcus urinaehominis CCUG 42038 BT, and Aerococcus viridans CCUG 4311T.</title>
        <authorList>
            <person name="Carkaci D."/>
            <person name="Dargis R."/>
            <person name="Nielsen X.C."/>
            <person name="Skovgaard O."/>
            <person name="Fuursted K."/>
            <person name="Christensen J.J."/>
        </authorList>
    </citation>
    <scope>NUCLEOTIDE SEQUENCE [LARGE SCALE GENOMIC DNA]</scope>
    <source>
        <strain evidence="2 3">CCUG42038B</strain>
    </source>
</reference>
<accession>A0A0X8FMP5</accession>
<dbReference type="AlphaFoldDB" id="A0A0X8FMP5"/>
<protein>
    <submittedName>
        <fullName evidence="2">Uncharacterized protein</fullName>
    </submittedName>
</protein>
<reference evidence="3" key="2">
    <citation type="submission" date="2016-01" db="EMBL/GenBank/DDBJ databases">
        <title>Six Aerococcus type strain genome sequencing and assembly using PacBio and Illumina Hiseq.</title>
        <authorList>
            <person name="Carkaci D."/>
            <person name="Dargis R."/>
            <person name="Nielsen X.C."/>
            <person name="Skovgaard O."/>
            <person name="Fuursted K."/>
            <person name="Christensen J.J."/>
        </authorList>
    </citation>
    <scope>NUCLEOTIDE SEQUENCE [LARGE SCALE GENOMIC DNA]</scope>
    <source>
        <strain evidence="3">CCUG42038B</strain>
    </source>
</reference>
<feature type="transmembrane region" description="Helical" evidence="1">
    <location>
        <begin position="20"/>
        <end position="44"/>
    </location>
</feature>
<gene>
    <name evidence="2" type="ORF">AWM75_07945</name>
</gene>
<keyword evidence="3" id="KW-1185">Reference proteome</keyword>
<keyword evidence="1" id="KW-0812">Transmembrane</keyword>
<organism evidence="2 3">
    <name type="scientific">Aerococcus urinaehominis</name>
    <dbReference type="NCBI Taxonomy" id="128944"/>
    <lineage>
        <taxon>Bacteria</taxon>
        <taxon>Bacillati</taxon>
        <taxon>Bacillota</taxon>
        <taxon>Bacilli</taxon>
        <taxon>Lactobacillales</taxon>
        <taxon>Aerococcaceae</taxon>
        <taxon>Aerococcus</taxon>
    </lineage>
</organism>
<dbReference type="KEGG" id="auh:AWM75_07945"/>
<proteinExistence type="predicted"/>